<dbReference type="Gene3D" id="3.10.180.10">
    <property type="entry name" value="2,3-Dihydroxybiphenyl 1,2-Dioxygenase, domain 1"/>
    <property type="match status" value="1"/>
</dbReference>
<dbReference type="PROSITE" id="PS51819">
    <property type="entry name" value="VOC"/>
    <property type="match status" value="1"/>
</dbReference>
<dbReference type="InterPro" id="IPR037523">
    <property type="entry name" value="VOC_core"/>
</dbReference>
<evidence type="ECO:0000256" key="1">
    <source>
        <dbReference type="SAM" id="MobiDB-lite"/>
    </source>
</evidence>
<dbReference type="Proteomes" id="UP001296993">
    <property type="component" value="Unassembled WGS sequence"/>
</dbReference>
<keyword evidence="4" id="KW-1185">Reference proteome</keyword>
<dbReference type="EMBL" id="JAGIOF010000001">
    <property type="protein sequence ID" value="MBP2387450.1"/>
    <property type="molecule type" value="Genomic_DNA"/>
</dbReference>
<feature type="compositionally biased region" description="Polar residues" evidence="1">
    <location>
        <begin position="90"/>
        <end position="99"/>
    </location>
</feature>
<feature type="domain" description="VOC" evidence="2">
    <location>
        <begin position="4"/>
        <end position="121"/>
    </location>
</feature>
<organism evidence="3 4">
    <name type="scientific">Paeniglutamicibacter kerguelensis</name>
    <dbReference type="NCBI Taxonomy" id="254788"/>
    <lineage>
        <taxon>Bacteria</taxon>
        <taxon>Bacillati</taxon>
        <taxon>Actinomycetota</taxon>
        <taxon>Actinomycetes</taxon>
        <taxon>Micrococcales</taxon>
        <taxon>Micrococcaceae</taxon>
        <taxon>Paeniglutamicibacter</taxon>
    </lineage>
</organism>
<protein>
    <submittedName>
        <fullName evidence="3">Catechol 2,3-dioxygenase-like lactoylglutathione lyase family enzyme</fullName>
    </submittedName>
</protein>
<proteinExistence type="predicted"/>
<dbReference type="SUPFAM" id="SSF54593">
    <property type="entry name" value="Glyoxalase/Bleomycin resistance protein/Dihydroxybiphenyl dioxygenase"/>
    <property type="match status" value="1"/>
</dbReference>
<evidence type="ECO:0000313" key="4">
    <source>
        <dbReference type="Proteomes" id="UP001296993"/>
    </source>
</evidence>
<reference evidence="3 4" key="1">
    <citation type="submission" date="2021-03" db="EMBL/GenBank/DDBJ databases">
        <title>Sequencing the genomes of 1000 actinobacteria strains.</title>
        <authorList>
            <person name="Klenk H.-P."/>
        </authorList>
    </citation>
    <scope>NUCLEOTIDE SEQUENCE [LARGE SCALE GENOMIC DNA]</scope>
    <source>
        <strain evidence="3 4">DSM 15797</strain>
    </source>
</reference>
<accession>A0ABS4XG66</accession>
<dbReference type="InterPro" id="IPR029068">
    <property type="entry name" value="Glyas_Bleomycin-R_OHBP_Dase"/>
</dbReference>
<evidence type="ECO:0000259" key="2">
    <source>
        <dbReference type="PROSITE" id="PS51819"/>
    </source>
</evidence>
<comment type="caution">
    <text evidence="3">The sequence shown here is derived from an EMBL/GenBank/DDBJ whole genome shotgun (WGS) entry which is preliminary data.</text>
</comment>
<gene>
    <name evidence="3" type="ORF">JOF47_002961</name>
</gene>
<dbReference type="RefSeq" id="WP_209999702.1">
    <property type="nucleotide sequence ID" value="NZ_BAAAJY010000009.1"/>
</dbReference>
<feature type="region of interest" description="Disordered" evidence="1">
    <location>
        <begin position="85"/>
        <end position="105"/>
    </location>
</feature>
<dbReference type="CDD" id="cd08351">
    <property type="entry name" value="ChaP_like"/>
    <property type="match status" value="1"/>
</dbReference>
<evidence type="ECO:0000313" key="3">
    <source>
        <dbReference type="EMBL" id="MBP2387450.1"/>
    </source>
</evidence>
<sequence>MSISFDHMTIAAKDREASAQFFIELAEAHSVEASGPFATVQLDDGVMLQFAESSVDFPPQHYAFLVDDELLDRILARITDRGLEHWADPQLTQPGQTNDEGGGRGVYLMDPAGHYVEFTTRPNR</sequence>
<name>A0ABS4XG66_9MICC</name>